<dbReference type="InterPro" id="IPR013320">
    <property type="entry name" value="ConA-like_dom_sf"/>
</dbReference>
<evidence type="ECO:0000313" key="3">
    <source>
        <dbReference type="Proteomes" id="UP000051373"/>
    </source>
</evidence>
<feature type="domain" description="Cleaved adhesin" evidence="1">
    <location>
        <begin position="124"/>
        <end position="164"/>
    </location>
</feature>
<gene>
    <name evidence="2" type="ORF">AMJ83_11160</name>
</gene>
<dbReference type="STRING" id="1703779.AMJ83_11160"/>
<feature type="domain" description="Cleaved adhesin" evidence="1">
    <location>
        <begin position="13"/>
        <end position="94"/>
    </location>
</feature>
<dbReference type="Proteomes" id="UP000051373">
    <property type="component" value="Unassembled WGS sequence"/>
</dbReference>
<organism evidence="2 3">
    <name type="scientific">candidate division WOR_3 bacterium SM23_42</name>
    <dbReference type="NCBI Taxonomy" id="1703779"/>
    <lineage>
        <taxon>Bacteria</taxon>
        <taxon>Bacteria division WOR-3</taxon>
    </lineage>
</organism>
<name>A0A0S8FP87_UNCW3</name>
<dbReference type="PANTHER" id="PTHR35190">
    <property type="entry name" value="PROTEIN DCD1B"/>
    <property type="match status" value="1"/>
</dbReference>
<dbReference type="Pfam" id="PF07675">
    <property type="entry name" value="Cleaved_Adhesin"/>
    <property type="match status" value="2"/>
</dbReference>
<protein>
    <recommendedName>
        <fullName evidence="1">Cleaved adhesin domain-containing protein</fullName>
    </recommendedName>
</protein>
<dbReference type="EMBL" id="LJUJ01000041">
    <property type="protein sequence ID" value="KPK62350.1"/>
    <property type="molecule type" value="Genomic_DNA"/>
</dbReference>
<evidence type="ECO:0000313" key="2">
    <source>
        <dbReference type="EMBL" id="KPK62350.1"/>
    </source>
</evidence>
<dbReference type="PANTHER" id="PTHR35190:SF1">
    <property type="entry name" value="PEPTIDASE C45 HYDROLASE DOMAIN-CONTAINING PROTEIN"/>
    <property type="match status" value="1"/>
</dbReference>
<comment type="caution">
    <text evidence="2">The sequence shown here is derived from an EMBL/GenBank/DDBJ whole genome shotgun (WGS) entry which is preliminary data.</text>
</comment>
<sequence length="659" mass="74435">MVIYILLLCSAWTESFETQNYFPPNDWIIVNEDCLDAVWYRDVVEGHTGIHSATCYGDTLYSGLDFTNLDYLITPRVLPQGPDTLLCFWYRASGSAGCSLDVLVSTSTLPTMPSFSLVQTLYVAETLWIQQMISLNAYSGVPIYISFRTRRVPVNQQLYLDDIMLPEMISQPSTINGFLRTKGPPTQKYLQLWGSHYEMGYAHGFLLAEEIMAQFNYYLLGPSLWYIFTPTEWENTILPYWRIRFTVPVKYQEEAQGIYDGLVDKDVSLIHSGLGREITAEDILCYNTLPDLCHFMAKSGEWCSSISGWGQSTINDDTLQGGMVLCRNLDHYSGVNMSFTNTSLIIAYFPELANEQKHVSISCAGWFGCTSVVNQDGVGICFNTGNYPDTNYIAPNSLIPVMFSLRDAVETIDPDNSGVNDIYDITYSLDYSTSLYSNAINLFSPYDMSHPTPAGILEINNIADSLRLVADNNIPPLINSQYNLGVTNHHRVLYPPISCWRYQIIADSLNADFHLSTQRAIAIENAIAREYSVLWYGWCTAQQMVIRPNAITEHPDWPCVGVGYARRRVAAHHFPKFWYSWNELFEGVPGVEEVVVSVPIKNHNVISATIVRGRLKLPAGKKCRLFDITGRVVEPSRIRPGIYFIEVDGVVTQKVVKVR</sequence>
<dbReference type="AlphaFoldDB" id="A0A0S8FP87"/>
<reference evidence="2 3" key="1">
    <citation type="journal article" date="2015" name="Microbiome">
        <title>Genomic resolution of linkages in carbon, nitrogen, and sulfur cycling among widespread estuary sediment bacteria.</title>
        <authorList>
            <person name="Baker B.J."/>
            <person name="Lazar C.S."/>
            <person name="Teske A.P."/>
            <person name="Dick G.J."/>
        </authorList>
    </citation>
    <scope>NUCLEOTIDE SEQUENCE [LARGE SCALE GENOMIC DNA]</scope>
    <source>
        <strain evidence="2">SM23_42</strain>
    </source>
</reference>
<dbReference type="Gene3D" id="3.60.60.10">
    <property type="entry name" value="Penicillin V Acylase, Chain A"/>
    <property type="match status" value="1"/>
</dbReference>
<dbReference type="SUPFAM" id="SSF49899">
    <property type="entry name" value="Concanavalin A-like lectins/glucanases"/>
    <property type="match status" value="1"/>
</dbReference>
<evidence type="ECO:0000259" key="1">
    <source>
        <dbReference type="Pfam" id="PF07675"/>
    </source>
</evidence>
<accession>A0A0S8FP87</accession>
<dbReference type="InterPro" id="IPR011628">
    <property type="entry name" value="Cleaved_adhesin"/>
</dbReference>
<dbReference type="InterPro" id="IPR047803">
    <property type="entry name" value="DCD1A/B-like"/>
</dbReference>
<proteinExistence type="predicted"/>
<dbReference type="NCBIfam" id="NF038128">
    <property type="entry name" value="choice_anch_J"/>
    <property type="match status" value="1"/>
</dbReference>
<dbReference type="Gene3D" id="2.60.120.200">
    <property type="match status" value="1"/>
</dbReference>